<comment type="caution">
    <text evidence="2">The sequence shown here is derived from an EMBL/GenBank/DDBJ whole genome shotgun (WGS) entry which is preliminary data.</text>
</comment>
<name>A0ABR6B8M6_9PSEU</name>
<proteinExistence type="predicted"/>
<evidence type="ECO:0000256" key="1">
    <source>
        <dbReference type="SAM" id="MobiDB-lite"/>
    </source>
</evidence>
<accession>A0ABR6B8M6</accession>
<evidence type="ECO:0000313" key="2">
    <source>
        <dbReference type="EMBL" id="MBA8923092.1"/>
    </source>
</evidence>
<protein>
    <submittedName>
        <fullName evidence="2">Uncharacterized protein</fullName>
    </submittedName>
</protein>
<reference evidence="2 3" key="1">
    <citation type="submission" date="2020-08" db="EMBL/GenBank/DDBJ databases">
        <title>Genomic Encyclopedia of Archaeal and Bacterial Type Strains, Phase II (KMG-II): from individual species to whole genera.</title>
        <authorList>
            <person name="Goeker M."/>
        </authorList>
    </citation>
    <scope>NUCLEOTIDE SEQUENCE [LARGE SCALE GENOMIC DNA]</scope>
    <source>
        <strain evidence="2 3">DSM 43850</strain>
    </source>
</reference>
<gene>
    <name evidence="2" type="ORF">BC739_000289</name>
</gene>
<keyword evidence="3" id="KW-1185">Reference proteome</keyword>
<dbReference type="RefSeq" id="WP_158510842.1">
    <property type="nucleotide sequence ID" value="NZ_BAAABQ010000011.1"/>
</dbReference>
<sequence>MDTRQPRPSQHSRPRGSAAAGAELDLSECRCGRIRSPWGGRSTHPACMCAHLSR</sequence>
<evidence type="ECO:0000313" key="3">
    <source>
        <dbReference type="Proteomes" id="UP000517916"/>
    </source>
</evidence>
<organism evidence="2 3">
    <name type="scientific">Kutzneria viridogrisea</name>
    <dbReference type="NCBI Taxonomy" id="47990"/>
    <lineage>
        <taxon>Bacteria</taxon>
        <taxon>Bacillati</taxon>
        <taxon>Actinomycetota</taxon>
        <taxon>Actinomycetes</taxon>
        <taxon>Pseudonocardiales</taxon>
        <taxon>Pseudonocardiaceae</taxon>
        <taxon>Kutzneria</taxon>
    </lineage>
</organism>
<dbReference type="EMBL" id="JACJID010000001">
    <property type="protein sequence ID" value="MBA8923092.1"/>
    <property type="molecule type" value="Genomic_DNA"/>
</dbReference>
<feature type="compositionally biased region" description="Low complexity" evidence="1">
    <location>
        <begin position="1"/>
        <end position="11"/>
    </location>
</feature>
<dbReference type="Proteomes" id="UP000517916">
    <property type="component" value="Unassembled WGS sequence"/>
</dbReference>
<feature type="region of interest" description="Disordered" evidence="1">
    <location>
        <begin position="1"/>
        <end position="22"/>
    </location>
</feature>